<evidence type="ECO:0000313" key="5">
    <source>
        <dbReference type="EMBL" id="PWN90971.1"/>
    </source>
</evidence>
<dbReference type="SUPFAM" id="SSF57701">
    <property type="entry name" value="Zn2/Cys6 DNA-binding domain"/>
    <property type="match status" value="1"/>
</dbReference>
<name>A0A316YP22_9BASI</name>
<feature type="region of interest" description="Disordered" evidence="3">
    <location>
        <begin position="66"/>
        <end position="127"/>
    </location>
</feature>
<dbReference type="Proteomes" id="UP000245768">
    <property type="component" value="Unassembled WGS sequence"/>
</dbReference>
<feature type="compositionally biased region" description="Low complexity" evidence="3">
    <location>
        <begin position="93"/>
        <end position="123"/>
    </location>
</feature>
<dbReference type="GO" id="GO:0008270">
    <property type="term" value="F:zinc ion binding"/>
    <property type="evidence" value="ECO:0007669"/>
    <property type="project" value="InterPro"/>
</dbReference>
<reference evidence="5" key="1">
    <citation type="journal article" date="2018" name="Mol. Biol. Evol.">
        <title>Broad Genomic Sampling Reveals a Smut Pathogenic Ancestry of the Fungal Clade Ustilaginomycotina.</title>
        <authorList>
            <person name="Kijpornyongpan T."/>
            <person name="Mondo S.J."/>
            <person name="Barry K."/>
            <person name="Sandor L."/>
            <person name="Lee J."/>
            <person name="Lipzen A."/>
            <person name="Pangilinan J."/>
            <person name="LaButti K."/>
            <person name="Hainaut M."/>
            <person name="Henrissat B."/>
            <person name="Grigoriev I.V."/>
            <person name="Spatafora J.W."/>
            <person name="Aime M.C."/>
        </authorList>
    </citation>
    <scope>NUCLEOTIDE SEQUENCE [LARGE SCALE GENOMIC DNA]</scope>
    <source>
        <strain evidence="5">MCA 4198</strain>
    </source>
</reference>
<dbReference type="CDD" id="cd00067">
    <property type="entry name" value="GAL4"/>
    <property type="match status" value="1"/>
</dbReference>
<sequence length="324" mass="36522">MPMMPTSTTTADGHVKRVKATRRRAQLSCDRCRLIKRKCNREKPCARCVRDTEECSFERAERTKAPMWKRPISHKVPSEALADQAQSIKDQDSPAGSAASSHASSSRVSSNITSSSQTSYSVHGHSDDFDAESLRRLVSHPVFLERVMNIYFREIEWTCDLLDGTRIHRLTSEYHDPANTFPAMWAEVQSLAFGITSLVAQQCPTDIESVLVGLDNEARQGFFTADSVAQAAHQAASAALTSLGTTTEPRFWSAEVLATTFFLRNFEKNEGRMQSLIDNGATDVARFLRTDYARQGTSGEIRTWQEEHDLLAYRVFWAYFHNDR</sequence>
<dbReference type="PANTHER" id="PTHR31001">
    <property type="entry name" value="UNCHARACTERIZED TRANSCRIPTIONAL REGULATORY PROTEIN"/>
    <property type="match status" value="1"/>
</dbReference>
<dbReference type="SMART" id="SM00066">
    <property type="entry name" value="GAL4"/>
    <property type="match status" value="1"/>
</dbReference>
<dbReference type="PROSITE" id="PS00463">
    <property type="entry name" value="ZN2_CY6_FUNGAL_1"/>
    <property type="match status" value="1"/>
</dbReference>
<dbReference type="RefSeq" id="XP_025378169.1">
    <property type="nucleotide sequence ID" value="XM_025517970.1"/>
</dbReference>
<evidence type="ECO:0000256" key="3">
    <source>
        <dbReference type="SAM" id="MobiDB-lite"/>
    </source>
</evidence>
<dbReference type="GO" id="GO:0000981">
    <property type="term" value="F:DNA-binding transcription factor activity, RNA polymerase II-specific"/>
    <property type="evidence" value="ECO:0007669"/>
    <property type="project" value="InterPro"/>
</dbReference>
<dbReference type="Pfam" id="PF00172">
    <property type="entry name" value="Zn_clus"/>
    <property type="match status" value="1"/>
</dbReference>
<dbReference type="OrthoDB" id="2269373at2759"/>
<feature type="compositionally biased region" description="Polar residues" evidence="3">
    <location>
        <begin position="1"/>
        <end position="11"/>
    </location>
</feature>
<evidence type="ECO:0000313" key="6">
    <source>
        <dbReference type="Proteomes" id="UP000245768"/>
    </source>
</evidence>
<dbReference type="InParanoid" id="A0A316YP22"/>
<dbReference type="InterPro" id="IPR050613">
    <property type="entry name" value="Sec_Metabolite_Reg"/>
</dbReference>
<dbReference type="EMBL" id="KZ819636">
    <property type="protein sequence ID" value="PWN90971.1"/>
    <property type="molecule type" value="Genomic_DNA"/>
</dbReference>
<dbReference type="PROSITE" id="PS50048">
    <property type="entry name" value="ZN2_CY6_FUNGAL_2"/>
    <property type="match status" value="1"/>
</dbReference>
<dbReference type="GeneID" id="37039886"/>
<gene>
    <name evidence="5" type="ORF">FA10DRAFT_128631</name>
</gene>
<evidence type="ECO:0000259" key="4">
    <source>
        <dbReference type="PROSITE" id="PS50048"/>
    </source>
</evidence>
<dbReference type="InterPro" id="IPR001138">
    <property type="entry name" value="Zn2Cys6_DnaBD"/>
</dbReference>
<feature type="domain" description="Zn(2)-C6 fungal-type" evidence="4">
    <location>
        <begin position="28"/>
        <end position="57"/>
    </location>
</feature>
<organism evidence="5 6">
    <name type="scientific">Acaromyces ingoldii</name>
    <dbReference type="NCBI Taxonomy" id="215250"/>
    <lineage>
        <taxon>Eukaryota</taxon>
        <taxon>Fungi</taxon>
        <taxon>Dikarya</taxon>
        <taxon>Basidiomycota</taxon>
        <taxon>Ustilaginomycotina</taxon>
        <taxon>Exobasidiomycetes</taxon>
        <taxon>Exobasidiales</taxon>
        <taxon>Cryptobasidiaceae</taxon>
        <taxon>Acaromyces</taxon>
    </lineage>
</organism>
<proteinExistence type="predicted"/>
<dbReference type="AlphaFoldDB" id="A0A316YP22"/>
<keyword evidence="6" id="KW-1185">Reference proteome</keyword>
<keyword evidence="2" id="KW-0539">Nucleus</keyword>
<feature type="region of interest" description="Disordered" evidence="3">
    <location>
        <begin position="1"/>
        <end position="22"/>
    </location>
</feature>
<dbReference type="Gene3D" id="4.10.240.10">
    <property type="entry name" value="Zn(2)-C6 fungal-type DNA-binding domain"/>
    <property type="match status" value="1"/>
</dbReference>
<evidence type="ECO:0000256" key="2">
    <source>
        <dbReference type="ARBA" id="ARBA00023242"/>
    </source>
</evidence>
<evidence type="ECO:0000256" key="1">
    <source>
        <dbReference type="ARBA" id="ARBA00004123"/>
    </source>
</evidence>
<dbReference type="InterPro" id="IPR036864">
    <property type="entry name" value="Zn2-C6_fun-type_DNA-bd_sf"/>
</dbReference>
<dbReference type="GO" id="GO:0005634">
    <property type="term" value="C:nucleus"/>
    <property type="evidence" value="ECO:0007669"/>
    <property type="project" value="UniProtKB-SubCell"/>
</dbReference>
<comment type="subcellular location">
    <subcellularLocation>
        <location evidence="1">Nucleus</location>
    </subcellularLocation>
</comment>
<protein>
    <recommendedName>
        <fullName evidence="4">Zn(2)-C6 fungal-type domain-containing protein</fullName>
    </recommendedName>
</protein>
<accession>A0A316YP22</accession>